<organism evidence="1 2">
    <name type="scientific">Quercus suber</name>
    <name type="common">Cork oak</name>
    <dbReference type="NCBI Taxonomy" id="58331"/>
    <lineage>
        <taxon>Eukaryota</taxon>
        <taxon>Viridiplantae</taxon>
        <taxon>Streptophyta</taxon>
        <taxon>Embryophyta</taxon>
        <taxon>Tracheophyta</taxon>
        <taxon>Spermatophyta</taxon>
        <taxon>Magnoliopsida</taxon>
        <taxon>eudicotyledons</taxon>
        <taxon>Gunneridae</taxon>
        <taxon>Pentapetalae</taxon>
        <taxon>rosids</taxon>
        <taxon>fabids</taxon>
        <taxon>Fagales</taxon>
        <taxon>Fagaceae</taxon>
        <taxon>Quercus</taxon>
    </lineage>
</organism>
<proteinExistence type="predicted"/>
<keyword evidence="2" id="KW-1185">Reference proteome</keyword>
<gene>
    <name evidence="1" type="primary">ycf68-1_0</name>
    <name evidence="1" type="ORF">CFP56_020311</name>
</gene>
<evidence type="ECO:0000313" key="2">
    <source>
        <dbReference type="Proteomes" id="UP000237347"/>
    </source>
</evidence>
<reference evidence="1 2" key="1">
    <citation type="journal article" date="2018" name="Sci. Data">
        <title>The draft genome sequence of cork oak.</title>
        <authorList>
            <person name="Ramos A.M."/>
            <person name="Usie A."/>
            <person name="Barbosa P."/>
            <person name="Barros P.M."/>
            <person name="Capote T."/>
            <person name="Chaves I."/>
            <person name="Simoes F."/>
            <person name="Abreu I."/>
            <person name="Carrasquinho I."/>
            <person name="Faro C."/>
            <person name="Guimaraes J.B."/>
            <person name="Mendonca D."/>
            <person name="Nobrega F."/>
            <person name="Rodrigues L."/>
            <person name="Saibo N.J.M."/>
            <person name="Varela M.C."/>
            <person name="Egas C."/>
            <person name="Matos J."/>
            <person name="Miguel C.M."/>
            <person name="Oliveira M.M."/>
            <person name="Ricardo C.P."/>
            <person name="Goncalves S."/>
        </authorList>
    </citation>
    <scope>NUCLEOTIDE SEQUENCE [LARGE SCALE GENOMIC DNA]</scope>
    <source>
        <strain evidence="2">cv. HL8</strain>
    </source>
</reference>
<sequence>MCSSTPDPEMWIIQGTLAWRSSPDDRWGNSGEIQLGLALASLGVNTADLAPEAEERSVEEIERARPRCTIQTACFKNYFSIENAKMIWVSILKESGYSRSRHLFIMHELMGRKESICALLVFIHHSHSFMDTWYLKRTTHHDTTRSTLHHKHHNHQNPQAPPISIDSQAPIYTASTNPHAAATMATMMKSPLQSTIH</sequence>
<dbReference type="EMBL" id="PKMF04000315">
    <property type="protein sequence ID" value="KAK7838037.1"/>
    <property type="molecule type" value="Genomic_DNA"/>
</dbReference>
<name>A0AAW0KFC4_QUESU</name>
<dbReference type="AlphaFoldDB" id="A0AAW0KFC4"/>
<comment type="caution">
    <text evidence="1">The sequence shown here is derived from an EMBL/GenBank/DDBJ whole genome shotgun (WGS) entry which is preliminary data.</text>
</comment>
<accession>A0AAW0KFC4</accession>
<dbReference type="Proteomes" id="UP000237347">
    <property type="component" value="Unassembled WGS sequence"/>
</dbReference>
<protein>
    <submittedName>
        <fullName evidence="1">Uncharacterized protein</fullName>
    </submittedName>
</protein>
<evidence type="ECO:0000313" key="1">
    <source>
        <dbReference type="EMBL" id="KAK7838037.1"/>
    </source>
</evidence>